<dbReference type="AlphaFoldDB" id="A0A0K1PFZ2"/>
<organism evidence="1 2">
    <name type="scientific">Vulgatibacter incomptus</name>
    <dbReference type="NCBI Taxonomy" id="1391653"/>
    <lineage>
        <taxon>Bacteria</taxon>
        <taxon>Pseudomonadati</taxon>
        <taxon>Myxococcota</taxon>
        <taxon>Myxococcia</taxon>
        <taxon>Myxococcales</taxon>
        <taxon>Cystobacterineae</taxon>
        <taxon>Vulgatibacteraceae</taxon>
        <taxon>Vulgatibacter</taxon>
    </lineage>
</organism>
<sequence>MDAECGLVSNNCGEMLDCGTCAAGLACDSNHRCGACEPLSCTGLCGEVSDDCGSTLDCGPCPRGDSIDIKANGLVSDRSRGKLYVSLPSSFGADGNSVAILDPASGLLEATLFVGSEPTVLAISDDSSTLYVGLAGAPRVVKVDLATFSVVGQFDLRTDSRSGPLFAEQIAVVPGAPDSVAVSTWIKGVSPRHAGVGIWDGGVRRDSMTPGHTGANRIAFTGSPGVLYGYNNESTEFGFRTFAVKPNGLEEVSVVPRVISGFYLDIKSSGDRILSTAGDLVDPTRPSLLGTYGASGPIESDLSTRLTYVVSSDWRTRNTSIEIFDRERFVPRGRVDLGTLPDGLADLVRWGDRGLAFRAGGKIVFVENPLIAGER</sequence>
<dbReference type="InterPro" id="IPR011048">
    <property type="entry name" value="Haem_d1_sf"/>
</dbReference>
<dbReference type="KEGG" id="vin:AKJ08_2840"/>
<dbReference type="RefSeq" id="WP_050726620.1">
    <property type="nucleotide sequence ID" value="NZ_CP012332.1"/>
</dbReference>
<reference evidence="1 2" key="1">
    <citation type="submission" date="2015-08" db="EMBL/GenBank/DDBJ databases">
        <authorList>
            <person name="Babu N.S."/>
            <person name="Beckwith C.J."/>
            <person name="Beseler K.G."/>
            <person name="Brison A."/>
            <person name="Carone J.V."/>
            <person name="Caskin T.P."/>
            <person name="Diamond M."/>
            <person name="Durham M.E."/>
            <person name="Foxe J.M."/>
            <person name="Go M."/>
            <person name="Henderson B.A."/>
            <person name="Jones I.B."/>
            <person name="McGettigan J.A."/>
            <person name="Micheletti S.J."/>
            <person name="Nasrallah M.E."/>
            <person name="Ortiz D."/>
            <person name="Piller C.R."/>
            <person name="Privatt S.R."/>
            <person name="Schneider S.L."/>
            <person name="Sharp S."/>
            <person name="Smith T.C."/>
            <person name="Stanton J.D."/>
            <person name="Ullery H.E."/>
            <person name="Wilson R.J."/>
            <person name="Serrano M.G."/>
            <person name="Buck G."/>
            <person name="Lee V."/>
            <person name="Wang Y."/>
            <person name="Carvalho R."/>
            <person name="Voegtly L."/>
            <person name="Shi R."/>
            <person name="Duckworth R."/>
            <person name="Johnson A."/>
            <person name="Loviza R."/>
            <person name="Walstead R."/>
            <person name="Shah Z."/>
            <person name="Kiflezghi M."/>
            <person name="Wade K."/>
            <person name="Ball S.L."/>
            <person name="Bradley K.W."/>
            <person name="Asai D.J."/>
            <person name="Bowman C.A."/>
            <person name="Russell D.A."/>
            <person name="Pope W.H."/>
            <person name="Jacobs-Sera D."/>
            <person name="Hendrix R.W."/>
            <person name="Hatfull G.F."/>
        </authorList>
    </citation>
    <scope>NUCLEOTIDE SEQUENCE [LARGE SCALE GENOMIC DNA]</scope>
    <source>
        <strain evidence="1 2">DSM 27710</strain>
    </source>
</reference>
<evidence type="ECO:0000313" key="1">
    <source>
        <dbReference type="EMBL" id="AKU92453.1"/>
    </source>
</evidence>
<keyword evidence="2" id="KW-1185">Reference proteome</keyword>
<gene>
    <name evidence="1" type="ORF">AKJ08_2840</name>
</gene>
<dbReference type="SUPFAM" id="SSF51004">
    <property type="entry name" value="C-terminal (heme d1) domain of cytochrome cd1-nitrite reductase"/>
    <property type="match status" value="1"/>
</dbReference>
<dbReference type="Proteomes" id="UP000055590">
    <property type="component" value="Chromosome"/>
</dbReference>
<dbReference type="EMBL" id="CP012332">
    <property type="protein sequence ID" value="AKU92453.1"/>
    <property type="molecule type" value="Genomic_DNA"/>
</dbReference>
<accession>A0A0K1PFZ2</accession>
<protein>
    <recommendedName>
        <fullName evidence="3">Tryptophan synthase alpha chain</fullName>
    </recommendedName>
</protein>
<dbReference type="Gene3D" id="2.130.10.10">
    <property type="entry name" value="YVTN repeat-like/Quinoprotein amine dehydrogenase"/>
    <property type="match status" value="1"/>
</dbReference>
<dbReference type="InterPro" id="IPR015943">
    <property type="entry name" value="WD40/YVTN_repeat-like_dom_sf"/>
</dbReference>
<evidence type="ECO:0008006" key="3">
    <source>
        <dbReference type="Google" id="ProtNLM"/>
    </source>
</evidence>
<dbReference type="OrthoDB" id="5477534at2"/>
<evidence type="ECO:0000313" key="2">
    <source>
        <dbReference type="Proteomes" id="UP000055590"/>
    </source>
</evidence>
<name>A0A0K1PFZ2_9BACT</name>
<proteinExistence type="predicted"/>